<organism evidence="1 2">
    <name type="scientific">Oligosphaera ethanolica</name>
    <dbReference type="NCBI Taxonomy" id="760260"/>
    <lineage>
        <taxon>Bacteria</taxon>
        <taxon>Pseudomonadati</taxon>
        <taxon>Lentisphaerota</taxon>
        <taxon>Oligosphaeria</taxon>
        <taxon>Oligosphaerales</taxon>
        <taxon>Oligosphaeraceae</taxon>
        <taxon>Oligosphaera</taxon>
    </lineage>
</organism>
<dbReference type="AlphaFoldDB" id="A0AAE3VGV9"/>
<gene>
    <name evidence="1" type="ORF">J3R75_002138</name>
</gene>
<protein>
    <submittedName>
        <fullName evidence="1">Uncharacterized protein</fullName>
    </submittedName>
</protein>
<proteinExistence type="predicted"/>
<comment type="caution">
    <text evidence="1">The sequence shown here is derived from an EMBL/GenBank/DDBJ whole genome shotgun (WGS) entry which is preliminary data.</text>
</comment>
<evidence type="ECO:0000313" key="2">
    <source>
        <dbReference type="Proteomes" id="UP001238163"/>
    </source>
</evidence>
<accession>A0AAE3VGV9</accession>
<evidence type="ECO:0000313" key="1">
    <source>
        <dbReference type="EMBL" id="MDQ0290031.1"/>
    </source>
</evidence>
<dbReference type="Proteomes" id="UP001238163">
    <property type="component" value="Unassembled WGS sequence"/>
</dbReference>
<name>A0AAE3VGV9_9BACT</name>
<sequence>MMKHEQQTERLEKMSNFFGGSNFSKLNLYESGKRKGLMREKHHNFTQPSHNLMVAS</sequence>
<dbReference type="EMBL" id="JAUSVL010000001">
    <property type="protein sequence ID" value="MDQ0290031.1"/>
    <property type="molecule type" value="Genomic_DNA"/>
</dbReference>
<keyword evidence="2" id="KW-1185">Reference proteome</keyword>
<reference evidence="1" key="1">
    <citation type="submission" date="2023-07" db="EMBL/GenBank/DDBJ databases">
        <title>Genomic Encyclopedia of Type Strains, Phase IV (KMG-IV): sequencing the most valuable type-strain genomes for metagenomic binning, comparative biology and taxonomic classification.</title>
        <authorList>
            <person name="Goeker M."/>
        </authorList>
    </citation>
    <scope>NUCLEOTIDE SEQUENCE</scope>
    <source>
        <strain evidence="1">DSM 24202</strain>
    </source>
</reference>